<dbReference type="KEGG" id="amam:HPC72_02120"/>
<dbReference type="InterPro" id="IPR041657">
    <property type="entry name" value="HTH_17"/>
</dbReference>
<dbReference type="AlphaFoldDB" id="A0A6M8AXQ9"/>
<dbReference type="Pfam" id="PF12728">
    <property type="entry name" value="HTH_17"/>
    <property type="match status" value="1"/>
</dbReference>
<dbReference type="NCBIfam" id="TIGR01764">
    <property type="entry name" value="excise"/>
    <property type="match status" value="1"/>
</dbReference>
<dbReference type="RefSeq" id="WP_080461988.1">
    <property type="nucleotide sequence ID" value="NZ_CP053642.1"/>
</dbReference>
<dbReference type="InterPro" id="IPR010093">
    <property type="entry name" value="SinI_DNA-bd"/>
</dbReference>
<dbReference type="GO" id="GO:0003677">
    <property type="term" value="F:DNA binding"/>
    <property type="evidence" value="ECO:0007669"/>
    <property type="project" value="InterPro"/>
</dbReference>
<gene>
    <name evidence="2" type="ORF">HPC72_02120</name>
</gene>
<proteinExistence type="predicted"/>
<keyword evidence="3" id="KW-1185">Reference proteome</keyword>
<accession>A0A6M8AXQ9</accession>
<organism evidence="2 3">
    <name type="scientific">Actinomyces marmotae</name>
    <dbReference type="NCBI Taxonomy" id="2737173"/>
    <lineage>
        <taxon>Bacteria</taxon>
        <taxon>Bacillati</taxon>
        <taxon>Actinomycetota</taxon>
        <taxon>Actinomycetes</taxon>
        <taxon>Actinomycetales</taxon>
        <taxon>Actinomycetaceae</taxon>
        <taxon>Actinomyces</taxon>
    </lineage>
</organism>
<evidence type="ECO:0000313" key="3">
    <source>
        <dbReference type="Proteomes" id="UP000504752"/>
    </source>
</evidence>
<dbReference type="Proteomes" id="UP000504752">
    <property type="component" value="Chromosome"/>
</dbReference>
<dbReference type="EMBL" id="CP053642">
    <property type="protein sequence ID" value="QKD79209.1"/>
    <property type="molecule type" value="Genomic_DNA"/>
</dbReference>
<protein>
    <submittedName>
        <fullName evidence="2">Helix-turn-helix domain-containing protein</fullName>
    </submittedName>
</protein>
<sequence>MPRRFLTIADVADQLQLSAQGVRALIQSGDLPAIQVGARHLWRIEEAALDEYIDRQLDATREMIASGRVTSGS</sequence>
<name>A0A6M8AXQ9_9ACTO</name>
<feature type="domain" description="Helix-turn-helix" evidence="1">
    <location>
        <begin position="5"/>
        <end position="56"/>
    </location>
</feature>
<reference evidence="2 3" key="1">
    <citation type="submission" date="2020-05" db="EMBL/GenBank/DDBJ databases">
        <title>Actinomyces sp. zg-325.</title>
        <authorList>
            <person name="Yang C."/>
        </authorList>
    </citation>
    <scope>NUCLEOTIDE SEQUENCE [LARGE SCALE GENOMIC DNA]</scope>
    <source>
        <strain evidence="3">zg-325</strain>
    </source>
</reference>
<evidence type="ECO:0000259" key="1">
    <source>
        <dbReference type="Pfam" id="PF12728"/>
    </source>
</evidence>
<evidence type="ECO:0000313" key="2">
    <source>
        <dbReference type="EMBL" id="QKD79209.1"/>
    </source>
</evidence>